<comment type="caution">
    <text evidence="3">The sequence shown here is derived from an EMBL/GenBank/DDBJ whole genome shotgun (WGS) entry which is preliminary data.</text>
</comment>
<evidence type="ECO:0000313" key="4">
    <source>
        <dbReference type="Proteomes" id="UP000478052"/>
    </source>
</evidence>
<accession>A0A6G0VYV0</accession>
<keyword evidence="4" id="KW-1185">Reference proteome</keyword>
<proteinExistence type="predicted"/>
<dbReference type="Proteomes" id="UP000478052">
    <property type="component" value="Unassembled WGS sequence"/>
</dbReference>
<dbReference type="AlphaFoldDB" id="A0A6G0VYV0"/>
<sequence>MPKKRNIFSEANLASAINAVLNDGPSKKAAARQFSVSRSTIQHRIKNPGCKITCGPAAVLSEEEEMMLEYWILECCFKGFPRRKEDL</sequence>
<evidence type="ECO:0000256" key="1">
    <source>
        <dbReference type="ARBA" id="ARBA00004123"/>
    </source>
</evidence>
<comment type="subcellular location">
    <subcellularLocation>
        <location evidence="1">Nucleus</location>
    </subcellularLocation>
</comment>
<name>A0A6G0VYV0_APHCR</name>
<dbReference type="OrthoDB" id="6756758at2759"/>
<dbReference type="InterPro" id="IPR009057">
    <property type="entry name" value="Homeodomain-like_sf"/>
</dbReference>
<organism evidence="3 4">
    <name type="scientific">Aphis craccivora</name>
    <name type="common">Cowpea aphid</name>
    <dbReference type="NCBI Taxonomy" id="307492"/>
    <lineage>
        <taxon>Eukaryota</taxon>
        <taxon>Metazoa</taxon>
        <taxon>Ecdysozoa</taxon>
        <taxon>Arthropoda</taxon>
        <taxon>Hexapoda</taxon>
        <taxon>Insecta</taxon>
        <taxon>Pterygota</taxon>
        <taxon>Neoptera</taxon>
        <taxon>Paraneoptera</taxon>
        <taxon>Hemiptera</taxon>
        <taxon>Sternorrhyncha</taxon>
        <taxon>Aphidomorpha</taxon>
        <taxon>Aphidoidea</taxon>
        <taxon>Aphididae</taxon>
        <taxon>Aphidini</taxon>
        <taxon>Aphis</taxon>
        <taxon>Aphis</taxon>
    </lineage>
</organism>
<dbReference type="Pfam" id="PF05225">
    <property type="entry name" value="HTH_psq"/>
    <property type="match status" value="1"/>
</dbReference>
<evidence type="ECO:0000313" key="3">
    <source>
        <dbReference type="EMBL" id="KAF0714677.1"/>
    </source>
</evidence>
<dbReference type="SUPFAM" id="SSF46689">
    <property type="entry name" value="Homeodomain-like"/>
    <property type="match status" value="1"/>
</dbReference>
<dbReference type="InterPro" id="IPR007889">
    <property type="entry name" value="HTH_Psq"/>
</dbReference>
<dbReference type="GO" id="GO:0003677">
    <property type="term" value="F:DNA binding"/>
    <property type="evidence" value="ECO:0007669"/>
    <property type="project" value="InterPro"/>
</dbReference>
<dbReference type="EMBL" id="VUJU01010345">
    <property type="protein sequence ID" value="KAF0714677.1"/>
    <property type="molecule type" value="Genomic_DNA"/>
</dbReference>
<dbReference type="Gene3D" id="1.10.10.60">
    <property type="entry name" value="Homeodomain-like"/>
    <property type="match status" value="1"/>
</dbReference>
<reference evidence="3 4" key="1">
    <citation type="submission" date="2019-08" db="EMBL/GenBank/DDBJ databases">
        <title>Whole genome of Aphis craccivora.</title>
        <authorList>
            <person name="Voronova N.V."/>
            <person name="Shulinski R.S."/>
            <person name="Bandarenka Y.V."/>
            <person name="Zhorov D.G."/>
            <person name="Warner D."/>
        </authorList>
    </citation>
    <scope>NUCLEOTIDE SEQUENCE [LARGE SCALE GENOMIC DNA]</scope>
    <source>
        <strain evidence="3">180601</strain>
        <tissue evidence="3">Whole Body</tissue>
    </source>
</reference>
<dbReference type="GO" id="GO:0005634">
    <property type="term" value="C:nucleus"/>
    <property type="evidence" value="ECO:0007669"/>
    <property type="project" value="UniProtKB-SubCell"/>
</dbReference>
<feature type="domain" description="HTH psq-type" evidence="2">
    <location>
        <begin position="10"/>
        <end position="46"/>
    </location>
</feature>
<evidence type="ECO:0000259" key="2">
    <source>
        <dbReference type="Pfam" id="PF05225"/>
    </source>
</evidence>
<gene>
    <name evidence="3" type="ORF">FWK35_00035517</name>
</gene>
<protein>
    <submittedName>
        <fullName evidence="3">HTH CENPB-type domain-containing protein</fullName>
    </submittedName>
</protein>